<name>A0A327YET9_9BACL</name>
<sequence>MKRLFLLTLTFVIFIFLFGCSSYKRDEVPTDTKEHINIEDNNTNVDIGLVTSGKSLPLNFHEAAVQRKQVPYLRYLVKRTDDQIRYEELWNFFRLRQQIPKVNFDENDIFFIGLEESGSCPDKLGDVKITTDKQDITIHLSSSEGPCTDDATPRTFVIEVNKEISANLKNVIIVESGVKTTVPIDDN</sequence>
<gene>
    <name evidence="1" type="ORF">B0I26_109133</name>
</gene>
<dbReference type="PROSITE" id="PS51257">
    <property type="entry name" value="PROKAR_LIPOPROTEIN"/>
    <property type="match status" value="1"/>
</dbReference>
<evidence type="ECO:0008006" key="3">
    <source>
        <dbReference type="Google" id="ProtNLM"/>
    </source>
</evidence>
<dbReference type="EMBL" id="QLMH01000009">
    <property type="protein sequence ID" value="RAK18712.1"/>
    <property type="molecule type" value="Genomic_DNA"/>
</dbReference>
<accession>A0A327YET9</accession>
<comment type="caution">
    <text evidence="1">The sequence shown here is derived from an EMBL/GenBank/DDBJ whole genome shotgun (WGS) entry which is preliminary data.</text>
</comment>
<evidence type="ECO:0000313" key="1">
    <source>
        <dbReference type="EMBL" id="RAK18712.1"/>
    </source>
</evidence>
<reference evidence="1 2" key="1">
    <citation type="submission" date="2018-06" db="EMBL/GenBank/DDBJ databases">
        <title>Genomic Encyclopedia of Type Strains, Phase III (KMG-III): the genomes of soil and plant-associated and newly described type strains.</title>
        <authorList>
            <person name="Whitman W."/>
        </authorList>
    </citation>
    <scope>NUCLEOTIDE SEQUENCE [LARGE SCALE GENOMIC DNA]</scope>
    <source>
        <strain evidence="1 2">CGMCC 1.8979</strain>
    </source>
</reference>
<keyword evidence="2" id="KW-1185">Reference proteome</keyword>
<evidence type="ECO:0000313" key="2">
    <source>
        <dbReference type="Proteomes" id="UP000248555"/>
    </source>
</evidence>
<organism evidence="1 2">
    <name type="scientific">Paranoxybacillus vitaminiphilus</name>
    <dbReference type="NCBI Taxonomy" id="581036"/>
    <lineage>
        <taxon>Bacteria</taxon>
        <taxon>Bacillati</taxon>
        <taxon>Bacillota</taxon>
        <taxon>Bacilli</taxon>
        <taxon>Bacillales</taxon>
        <taxon>Anoxybacillaceae</taxon>
        <taxon>Paranoxybacillus</taxon>
    </lineage>
</organism>
<dbReference type="OrthoDB" id="2990781at2"/>
<protein>
    <recommendedName>
        <fullName evidence="3">Lipoprotein</fullName>
    </recommendedName>
</protein>
<dbReference type="Proteomes" id="UP000248555">
    <property type="component" value="Unassembled WGS sequence"/>
</dbReference>
<proteinExistence type="predicted"/>
<dbReference type="AlphaFoldDB" id="A0A327YET9"/>
<dbReference type="RefSeq" id="WP_111645599.1">
    <property type="nucleotide sequence ID" value="NZ_QLMH01000009.1"/>
</dbReference>